<evidence type="ECO:0000256" key="1">
    <source>
        <dbReference type="SAM" id="MobiDB-lite"/>
    </source>
</evidence>
<dbReference type="GO" id="GO:0000502">
    <property type="term" value="C:proteasome complex"/>
    <property type="evidence" value="ECO:0007669"/>
    <property type="project" value="UniProtKB-KW"/>
</dbReference>
<dbReference type="SUPFAM" id="SSF54695">
    <property type="entry name" value="POZ domain"/>
    <property type="match status" value="1"/>
</dbReference>
<evidence type="ECO:0000313" key="4">
    <source>
        <dbReference type="Proteomes" id="UP001465976"/>
    </source>
</evidence>
<dbReference type="PANTHER" id="PTHR10223:SF0">
    <property type="entry name" value="26S PROTEASOME NON-ATPASE REGULATORY SUBUNIT 4"/>
    <property type="match status" value="1"/>
</dbReference>
<dbReference type="InterPro" id="IPR002035">
    <property type="entry name" value="VWF_A"/>
</dbReference>
<dbReference type="EMBL" id="JBAHYK010000268">
    <property type="protein sequence ID" value="KAL0575850.1"/>
    <property type="molecule type" value="Genomic_DNA"/>
</dbReference>
<dbReference type="CDD" id="cd18186">
    <property type="entry name" value="BTB_POZ_ZBTB_KLHL-like"/>
    <property type="match status" value="1"/>
</dbReference>
<dbReference type="Gene3D" id="3.30.710.10">
    <property type="entry name" value="Potassium Channel Kv1.1, Chain A"/>
    <property type="match status" value="1"/>
</dbReference>
<proteinExistence type="predicted"/>
<dbReference type="Pfam" id="PF00651">
    <property type="entry name" value="BTB"/>
    <property type="match status" value="1"/>
</dbReference>
<dbReference type="Proteomes" id="UP001465976">
    <property type="component" value="Unassembled WGS sequence"/>
</dbReference>
<dbReference type="PANTHER" id="PTHR10223">
    <property type="entry name" value="26S PROTEASOME NON-ATPASE REGULATORY SUBUNIT 4"/>
    <property type="match status" value="1"/>
</dbReference>
<feature type="compositionally biased region" description="Basic residues" evidence="1">
    <location>
        <begin position="355"/>
        <end position="365"/>
    </location>
</feature>
<evidence type="ECO:0000259" key="2">
    <source>
        <dbReference type="PROSITE" id="PS50097"/>
    </source>
</evidence>
<protein>
    <submittedName>
        <fullName evidence="3">Proteasome regulatory particle base subunit rpn10</fullName>
    </submittedName>
</protein>
<organism evidence="3 4">
    <name type="scientific">Marasmius crinis-equi</name>
    <dbReference type="NCBI Taxonomy" id="585013"/>
    <lineage>
        <taxon>Eukaryota</taxon>
        <taxon>Fungi</taxon>
        <taxon>Dikarya</taxon>
        <taxon>Basidiomycota</taxon>
        <taxon>Agaricomycotina</taxon>
        <taxon>Agaricomycetes</taxon>
        <taxon>Agaricomycetidae</taxon>
        <taxon>Agaricales</taxon>
        <taxon>Marasmiineae</taxon>
        <taxon>Marasmiaceae</taxon>
        <taxon>Marasmius</taxon>
    </lineage>
</organism>
<sequence>MVTRPLKSDMQSPDFDKHTKYCFEDANVSFIVEDRLRFDVHRHFLQRDSEFFKRMLSGRPNAPDGTYYVPGLKIYQFESLLDFFYDGMYFISPATMPIKYWINLLSVSTTFDFPRARDHAIAAIDLCQVTSNTIEPARIIEIANLYGVEKWLEPAYAALAEREEMVSAGEAKMVGMKGLLVIMNLREMRLRETIRCMSREQETFRYSNLQEDGAVPSCQLSPAPAVLSPTLASITTPSFAPSAVPPRAPSIPPSRTPSVIPLSLPSRTPSPRAPFLPQAIRPWFTPPPPPVNPLKDEIIIGHEPTREDDKSDLEVQNIPRYDHENDSEKDLDTCRLSTESGDDALSICEPATTHPNRKKRKKRKNASLSLSTKIPLEATMMILDDSEYIRNGDYQPTRFDAQADAVNMVFQTKIDSNPENTVGVMSMAGKGSEVLVTHFKDLGQILHAIHKTSNKIGGGEIDIPTVIAIAQLALKYRRNKNLSQRTIVFVGSPSQGQGANEKGMVKLAKKFKKNDVAVDVVCFGDGIEEVTREGEGEGKTVLGSSAEAGAAPAVPSPSPSLHSLLYHCRRLLYHHHSYHPEHHPSADDKLYDRGLPQRDSPQFSFRTGWQSSSHSLTCAFLVLWVRWASIHIVRFTHFYTLRSSSSSKMASRFLAPTNV</sequence>
<reference evidence="3 4" key="1">
    <citation type="submission" date="2024-02" db="EMBL/GenBank/DDBJ databases">
        <title>A draft genome for the cacao thread blight pathogen Marasmius crinis-equi.</title>
        <authorList>
            <person name="Cohen S.P."/>
            <person name="Baruah I.K."/>
            <person name="Amoako-Attah I."/>
            <person name="Bukari Y."/>
            <person name="Meinhardt L.W."/>
            <person name="Bailey B.A."/>
        </authorList>
    </citation>
    <scope>NUCLEOTIDE SEQUENCE [LARGE SCALE GENOMIC DNA]</scope>
    <source>
        <strain evidence="3 4">GH-76</strain>
    </source>
</reference>
<dbReference type="SUPFAM" id="SSF53300">
    <property type="entry name" value="vWA-like"/>
    <property type="match status" value="1"/>
</dbReference>
<feature type="region of interest" description="Disordered" evidence="1">
    <location>
        <begin position="346"/>
        <end position="367"/>
    </location>
</feature>
<dbReference type="InterPro" id="IPR000210">
    <property type="entry name" value="BTB/POZ_dom"/>
</dbReference>
<feature type="domain" description="BTB" evidence="2">
    <location>
        <begin position="26"/>
        <end position="93"/>
    </location>
</feature>
<dbReference type="InterPro" id="IPR027040">
    <property type="entry name" value="PSMD4"/>
</dbReference>
<accession>A0ABR3FKD9</accession>
<dbReference type="Gene3D" id="3.40.50.410">
    <property type="entry name" value="von Willebrand factor, type A domain"/>
    <property type="match status" value="1"/>
</dbReference>
<keyword evidence="4" id="KW-1185">Reference proteome</keyword>
<dbReference type="Pfam" id="PF13519">
    <property type="entry name" value="VWA_2"/>
    <property type="match status" value="1"/>
</dbReference>
<dbReference type="InterPro" id="IPR036465">
    <property type="entry name" value="vWFA_dom_sf"/>
</dbReference>
<name>A0ABR3FKD9_9AGAR</name>
<comment type="caution">
    <text evidence="3">The sequence shown here is derived from an EMBL/GenBank/DDBJ whole genome shotgun (WGS) entry which is preliminary data.</text>
</comment>
<gene>
    <name evidence="3" type="primary">RPN10_1</name>
    <name evidence="3" type="ORF">V5O48_006122</name>
</gene>
<dbReference type="InterPro" id="IPR011333">
    <property type="entry name" value="SKP1/BTB/POZ_sf"/>
</dbReference>
<evidence type="ECO:0000313" key="3">
    <source>
        <dbReference type="EMBL" id="KAL0575850.1"/>
    </source>
</evidence>
<dbReference type="PROSITE" id="PS50097">
    <property type="entry name" value="BTB"/>
    <property type="match status" value="1"/>
</dbReference>
<keyword evidence="3" id="KW-0647">Proteasome</keyword>